<dbReference type="InterPro" id="IPR015943">
    <property type="entry name" value="WD40/YVTN_repeat-like_dom_sf"/>
</dbReference>
<dbReference type="Gene3D" id="2.130.10.10">
    <property type="entry name" value="YVTN repeat-like/Quinoprotein amine dehydrogenase"/>
    <property type="match status" value="1"/>
</dbReference>
<name>A0A5J4TDX9_9EUKA</name>
<sequence>FKQIEQIEDKWEDFDIPSSVIFDPMNVANLIVGYVSGDLVRYDIEKGEYNWNQYSQRQQKKQQQQISPLEMWREDLRLQLASECFFTSSTYLQFDRLIAAGTNRGKVNIYDLRMGDKGFVRIVGESNPFSFHQSMFGESVTKIVAHPIHPILVTSGADGNIKVFSSNP</sequence>
<dbReference type="SUPFAM" id="SSF50978">
    <property type="entry name" value="WD40 repeat-like"/>
    <property type="match status" value="1"/>
</dbReference>
<proteinExistence type="predicted"/>
<dbReference type="Proteomes" id="UP000324800">
    <property type="component" value="Unassembled WGS sequence"/>
</dbReference>
<accession>A0A5J4TDX9</accession>
<gene>
    <name evidence="1" type="ORF">EZS28_048500</name>
</gene>
<comment type="caution">
    <text evidence="1">The sequence shown here is derived from an EMBL/GenBank/DDBJ whole genome shotgun (WGS) entry which is preliminary data.</text>
</comment>
<feature type="non-terminal residue" evidence="1">
    <location>
        <position position="1"/>
    </location>
</feature>
<organism evidence="1 2">
    <name type="scientific">Streblomastix strix</name>
    <dbReference type="NCBI Taxonomy" id="222440"/>
    <lineage>
        <taxon>Eukaryota</taxon>
        <taxon>Metamonada</taxon>
        <taxon>Preaxostyla</taxon>
        <taxon>Oxymonadida</taxon>
        <taxon>Streblomastigidae</taxon>
        <taxon>Streblomastix</taxon>
    </lineage>
</organism>
<reference evidence="1 2" key="1">
    <citation type="submission" date="2019-03" db="EMBL/GenBank/DDBJ databases">
        <title>Single cell metagenomics reveals metabolic interactions within the superorganism composed of flagellate Streblomastix strix and complex community of Bacteroidetes bacteria on its surface.</title>
        <authorList>
            <person name="Treitli S.C."/>
            <person name="Kolisko M."/>
            <person name="Husnik F."/>
            <person name="Keeling P."/>
            <person name="Hampl V."/>
        </authorList>
    </citation>
    <scope>NUCLEOTIDE SEQUENCE [LARGE SCALE GENOMIC DNA]</scope>
    <source>
        <strain evidence="1">ST1C</strain>
    </source>
</reference>
<dbReference type="EMBL" id="SNRW01033731">
    <property type="protein sequence ID" value="KAA6355973.1"/>
    <property type="molecule type" value="Genomic_DNA"/>
</dbReference>
<dbReference type="AlphaFoldDB" id="A0A5J4TDX9"/>
<evidence type="ECO:0000313" key="1">
    <source>
        <dbReference type="EMBL" id="KAA6355973.1"/>
    </source>
</evidence>
<dbReference type="InterPro" id="IPR036322">
    <property type="entry name" value="WD40_repeat_dom_sf"/>
</dbReference>
<evidence type="ECO:0000313" key="2">
    <source>
        <dbReference type="Proteomes" id="UP000324800"/>
    </source>
</evidence>
<protein>
    <submittedName>
        <fullName evidence="1">Uncharacterized protein</fullName>
    </submittedName>
</protein>